<accession>A0A820Q531</accession>
<sequence length="72" mass="8689">DTTSRKEHGKLHYIIGTRRWNEYKKYIETNPIFEKKFQYVLIKETSVNECISILRGVKRYIESDFDGKIFTI</sequence>
<dbReference type="AlphaFoldDB" id="A0A820Q531"/>
<feature type="non-terminal residue" evidence="1">
    <location>
        <position position="1"/>
    </location>
</feature>
<organism evidence="1 2">
    <name type="scientific">Adineta steineri</name>
    <dbReference type="NCBI Taxonomy" id="433720"/>
    <lineage>
        <taxon>Eukaryota</taxon>
        <taxon>Metazoa</taxon>
        <taxon>Spiralia</taxon>
        <taxon>Gnathifera</taxon>
        <taxon>Rotifera</taxon>
        <taxon>Eurotatoria</taxon>
        <taxon>Bdelloidea</taxon>
        <taxon>Adinetida</taxon>
        <taxon>Adinetidae</taxon>
        <taxon>Adineta</taxon>
    </lineage>
</organism>
<reference evidence="1" key="1">
    <citation type="submission" date="2021-02" db="EMBL/GenBank/DDBJ databases">
        <authorList>
            <person name="Nowell W R."/>
        </authorList>
    </citation>
    <scope>NUCLEOTIDE SEQUENCE</scope>
</reference>
<evidence type="ECO:0000313" key="2">
    <source>
        <dbReference type="Proteomes" id="UP000663844"/>
    </source>
</evidence>
<gene>
    <name evidence="1" type="ORF">OXD698_LOCUS52189</name>
</gene>
<dbReference type="EMBL" id="CAJOAZ010027949">
    <property type="protein sequence ID" value="CAF4413561.1"/>
    <property type="molecule type" value="Genomic_DNA"/>
</dbReference>
<dbReference type="Proteomes" id="UP000663844">
    <property type="component" value="Unassembled WGS sequence"/>
</dbReference>
<protein>
    <submittedName>
        <fullName evidence="1">Uncharacterized protein</fullName>
    </submittedName>
</protein>
<proteinExistence type="predicted"/>
<dbReference type="Gene3D" id="3.40.50.300">
    <property type="entry name" value="P-loop containing nucleotide triphosphate hydrolases"/>
    <property type="match status" value="1"/>
</dbReference>
<evidence type="ECO:0000313" key="1">
    <source>
        <dbReference type="EMBL" id="CAF4413561.1"/>
    </source>
</evidence>
<comment type="caution">
    <text evidence="1">The sequence shown here is derived from an EMBL/GenBank/DDBJ whole genome shotgun (WGS) entry which is preliminary data.</text>
</comment>
<name>A0A820Q531_9BILA</name>
<dbReference type="InterPro" id="IPR027417">
    <property type="entry name" value="P-loop_NTPase"/>
</dbReference>